<sequence>MDQAPKSQWSVLLNLLQDRITETAEANKDDAQSMSLEAHNAYNRAAFASLRGEIASRDDIPNAVMNPPTQMLTLTFYGGWNETSCHGCLDFRDADDVIHVEVRAKENEPDGVTKDDLLRCIFDVLYGGLHMVHKESKKETAIMLSDINWLGTTPTCNLLDNIIYIGYMPAAGQGKSEKQLTGKHFPSGAYNIVWEAGALGADVFSIQGYDNNYLRRLCKTKGWKEEDWDMFNGF</sequence>
<organism evidence="1 2">
    <name type="scientific">Hypoxylon rubiginosum</name>
    <dbReference type="NCBI Taxonomy" id="110542"/>
    <lineage>
        <taxon>Eukaryota</taxon>
        <taxon>Fungi</taxon>
        <taxon>Dikarya</taxon>
        <taxon>Ascomycota</taxon>
        <taxon>Pezizomycotina</taxon>
        <taxon>Sordariomycetes</taxon>
        <taxon>Xylariomycetidae</taxon>
        <taxon>Xylariales</taxon>
        <taxon>Hypoxylaceae</taxon>
        <taxon>Hypoxylon</taxon>
    </lineage>
</organism>
<proteinExistence type="predicted"/>
<keyword evidence="2" id="KW-1185">Reference proteome</keyword>
<dbReference type="EMBL" id="MU393454">
    <property type="protein sequence ID" value="KAI4866798.1"/>
    <property type="molecule type" value="Genomic_DNA"/>
</dbReference>
<dbReference type="Proteomes" id="UP001497700">
    <property type="component" value="Unassembled WGS sequence"/>
</dbReference>
<reference evidence="1 2" key="1">
    <citation type="journal article" date="2022" name="New Phytol.">
        <title>Ecological generalism drives hyperdiversity of secondary metabolite gene clusters in xylarialean endophytes.</title>
        <authorList>
            <person name="Franco M.E.E."/>
            <person name="Wisecaver J.H."/>
            <person name="Arnold A.E."/>
            <person name="Ju Y.M."/>
            <person name="Slot J.C."/>
            <person name="Ahrendt S."/>
            <person name="Moore L.P."/>
            <person name="Eastman K.E."/>
            <person name="Scott K."/>
            <person name="Konkel Z."/>
            <person name="Mondo S.J."/>
            <person name="Kuo A."/>
            <person name="Hayes R.D."/>
            <person name="Haridas S."/>
            <person name="Andreopoulos B."/>
            <person name="Riley R."/>
            <person name="LaButti K."/>
            <person name="Pangilinan J."/>
            <person name="Lipzen A."/>
            <person name="Amirebrahimi M."/>
            <person name="Yan J."/>
            <person name="Adam C."/>
            <person name="Keymanesh K."/>
            <person name="Ng V."/>
            <person name="Louie K."/>
            <person name="Northen T."/>
            <person name="Drula E."/>
            <person name="Henrissat B."/>
            <person name="Hsieh H.M."/>
            <person name="Youens-Clark K."/>
            <person name="Lutzoni F."/>
            <person name="Miadlikowska J."/>
            <person name="Eastwood D.C."/>
            <person name="Hamelin R.C."/>
            <person name="Grigoriev I.V."/>
            <person name="U'Ren J.M."/>
        </authorList>
    </citation>
    <scope>NUCLEOTIDE SEQUENCE [LARGE SCALE GENOMIC DNA]</scope>
    <source>
        <strain evidence="1 2">CBS 119005</strain>
    </source>
</reference>
<comment type="caution">
    <text evidence="1">The sequence shown here is derived from an EMBL/GenBank/DDBJ whole genome shotgun (WGS) entry which is preliminary data.</text>
</comment>
<accession>A0ACB9Z5B4</accession>
<name>A0ACB9Z5B4_9PEZI</name>
<protein>
    <submittedName>
        <fullName evidence="1">Uncharacterized protein</fullName>
    </submittedName>
</protein>
<evidence type="ECO:0000313" key="1">
    <source>
        <dbReference type="EMBL" id="KAI4866798.1"/>
    </source>
</evidence>
<evidence type="ECO:0000313" key="2">
    <source>
        <dbReference type="Proteomes" id="UP001497700"/>
    </source>
</evidence>
<gene>
    <name evidence="1" type="ORF">F4820DRAFT_415634</name>
</gene>